<gene>
    <name evidence="2" type="ORF">PIB30_033656</name>
</gene>
<proteinExistence type="predicted"/>
<evidence type="ECO:0000256" key="1">
    <source>
        <dbReference type="SAM" id="MobiDB-lite"/>
    </source>
</evidence>
<name>A0ABU6TCU0_9FABA</name>
<comment type="caution">
    <text evidence="2">The sequence shown here is derived from an EMBL/GenBank/DDBJ whole genome shotgun (WGS) entry which is preliminary data.</text>
</comment>
<evidence type="ECO:0000313" key="3">
    <source>
        <dbReference type="Proteomes" id="UP001341840"/>
    </source>
</evidence>
<feature type="compositionally biased region" description="Basic and acidic residues" evidence="1">
    <location>
        <begin position="113"/>
        <end position="123"/>
    </location>
</feature>
<keyword evidence="3" id="KW-1185">Reference proteome</keyword>
<sequence>MTTIASLLTETAPLRTSNRSVRGGSTPTFHTSCSAWVLLVLPSASSQIAVVTEIVAQPQRRRLTVEQRRRKAEAGLQGRRGGGSAEGRGSCEVEEAEQQHRGRARQRQAATQRCRERGWEKTEERVRVESSGKRLSLLMPWLLVGVNAGEVEED</sequence>
<dbReference type="Proteomes" id="UP001341840">
    <property type="component" value="Unassembled WGS sequence"/>
</dbReference>
<protein>
    <submittedName>
        <fullName evidence="2">Uncharacterized protein</fullName>
    </submittedName>
</protein>
<feature type="region of interest" description="Disordered" evidence="1">
    <location>
        <begin position="61"/>
        <end position="123"/>
    </location>
</feature>
<evidence type="ECO:0000313" key="2">
    <source>
        <dbReference type="EMBL" id="MED6146354.1"/>
    </source>
</evidence>
<organism evidence="2 3">
    <name type="scientific">Stylosanthes scabra</name>
    <dbReference type="NCBI Taxonomy" id="79078"/>
    <lineage>
        <taxon>Eukaryota</taxon>
        <taxon>Viridiplantae</taxon>
        <taxon>Streptophyta</taxon>
        <taxon>Embryophyta</taxon>
        <taxon>Tracheophyta</taxon>
        <taxon>Spermatophyta</taxon>
        <taxon>Magnoliopsida</taxon>
        <taxon>eudicotyledons</taxon>
        <taxon>Gunneridae</taxon>
        <taxon>Pentapetalae</taxon>
        <taxon>rosids</taxon>
        <taxon>fabids</taxon>
        <taxon>Fabales</taxon>
        <taxon>Fabaceae</taxon>
        <taxon>Papilionoideae</taxon>
        <taxon>50 kb inversion clade</taxon>
        <taxon>dalbergioids sensu lato</taxon>
        <taxon>Dalbergieae</taxon>
        <taxon>Pterocarpus clade</taxon>
        <taxon>Stylosanthes</taxon>
    </lineage>
</organism>
<dbReference type="EMBL" id="JASCZI010090774">
    <property type="protein sequence ID" value="MED6146354.1"/>
    <property type="molecule type" value="Genomic_DNA"/>
</dbReference>
<reference evidence="2 3" key="1">
    <citation type="journal article" date="2023" name="Plants (Basel)">
        <title>Bridging the Gap: Combining Genomics and Transcriptomics Approaches to Understand Stylosanthes scabra, an Orphan Legume from the Brazilian Caatinga.</title>
        <authorList>
            <person name="Ferreira-Neto J.R.C."/>
            <person name="da Silva M.D."/>
            <person name="Binneck E."/>
            <person name="de Melo N.F."/>
            <person name="da Silva R.H."/>
            <person name="de Melo A.L.T.M."/>
            <person name="Pandolfi V."/>
            <person name="Bustamante F.O."/>
            <person name="Brasileiro-Vidal A.C."/>
            <person name="Benko-Iseppon A.M."/>
        </authorList>
    </citation>
    <scope>NUCLEOTIDE SEQUENCE [LARGE SCALE GENOMIC DNA]</scope>
    <source>
        <tissue evidence="2">Leaves</tissue>
    </source>
</reference>
<accession>A0ABU6TCU0</accession>